<organism evidence="2 3">
    <name type="scientific">Pseudocohnilembus persalinus</name>
    <name type="common">Ciliate</name>
    <dbReference type="NCBI Taxonomy" id="266149"/>
    <lineage>
        <taxon>Eukaryota</taxon>
        <taxon>Sar</taxon>
        <taxon>Alveolata</taxon>
        <taxon>Ciliophora</taxon>
        <taxon>Intramacronucleata</taxon>
        <taxon>Oligohymenophorea</taxon>
        <taxon>Scuticociliatia</taxon>
        <taxon>Philasterida</taxon>
        <taxon>Pseudocohnilembidae</taxon>
        <taxon>Pseudocohnilembus</taxon>
    </lineage>
</organism>
<protein>
    <recommendedName>
        <fullName evidence="4">Transmembrane protein</fullName>
    </recommendedName>
</protein>
<dbReference type="InParanoid" id="A0A0V0R9P4"/>
<evidence type="ECO:0000313" key="3">
    <source>
        <dbReference type="Proteomes" id="UP000054937"/>
    </source>
</evidence>
<keyword evidence="3" id="KW-1185">Reference proteome</keyword>
<reference evidence="2 3" key="1">
    <citation type="journal article" date="2015" name="Sci. Rep.">
        <title>Genome of the facultative scuticociliatosis pathogen Pseudocohnilembus persalinus provides insight into its virulence through horizontal gene transfer.</title>
        <authorList>
            <person name="Xiong J."/>
            <person name="Wang G."/>
            <person name="Cheng J."/>
            <person name="Tian M."/>
            <person name="Pan X."/>
            <person name="Warren A."/>
            <person name="Jiang C."/>
            <person name="Yuan D."/>
            <person name="Miao W."/>
        </authorList>
    </citation>
    <scope>NUCLEOTIDE SEQUENCE [LARGE SCALE GENOMIC DNA]</scope>
    <source>
        <strain evidence="2">36N120E</strain>
    </source>
</reference>
<evidence type="ECO:0000256" key="1">
    <source>
        <dbReference type="SAM" id="SignalP"/>
    </source>
</evidence>
<sequence>MSKKPLQALIFSLFLLVLTHQSSKISQGQVKLCLEKSGAFDYQKSLDEKSYEKAKKQSPLCKKYTEQSENFTDLSNNYEQWEQFRILYGNCHLSIGTDGEFNQELNEEDRKGCTLAGQCFLYGEFGDHLREGNGSYQSSFSQILEVRIGTVLAGFLGVFLMLV</sequence>
<keyword evidence="1" id="KW-0732">Signal</keyword>
<comment type="caution">
    <text evidence="2">The sequence shown here is derived from an EMBL/GenBank/DDBJ whole genome shotgun (WGS) entry which is preliminary data.</text>
</comment>
<feature type="signal peptide" evidence="1">
    <location>
        <begin position="1"/>
        <end position="21"/>
    </location>
</feature>
<evidence type="ECO:0000313" key="2">
    <source>
        <dbReference type="EMBL" id="KRX11204.1"/>
    </source>
</evidence>
<feature type="chain" id="PRO_5006867727" description="Transmembrane protein" evidence="1">
    <location>
        <begin position="22"/>
        <end position="163"/>
    </location>
</feature>
<gene>
    <name evidence="2" type="ORF">PPERSA_07729</name>
</gene>
<dbReference type="Proteomes" id="UP000054937">
    <property type="component" value="Unassembled WGS sequence"/>
</dbReference>
<proteinExistence type="predicted"/>
<dbReference type="AlphaFoldDB" id="A0A0V0R9P4"/>
<dbReference type="EMBL" id="LDAU01000003">
    <property type="protein sequence ID" value="KRX11204.1"/>
    <property type="molecule type" value="Genomic_DNA"/>
</dbReference>
<accession>A0A0V0R9P4</accession>
<name>A0A0V0R9P4_PSEPJ</name>
<evidence type="ECO:0008006" key="4">
    <source>
        <dbReference type="Google" id="ProtNLM"/>
    </source>
</evidence>